<comment type="subcellular location">
    <subcellularLocation>
        <location evidence="1">Cell septum</location>
    </subcellularLocation>
</comment>
<dbReference type="OrthoDB" id="3853096at2"/>
<dbReference type="Gene3D" id="2.30.31.20">
    <property type="entry name" value="Sporulation-specific cell division protein SsgB"/>
    <property type="match status" value="1"/>
</dbReference>
<evidence type="ECO:0000256" key="2">
    <source>
        <dbReference type="ARBA" id="ARBA00009323"/>
    </source>
</evidence>
<evidence type="ECO:0000256" key="3">
    <source>
        <dbReference type="ARBA" id="ARBA00022618"/>
    </source>
</evidence>
<evidence type="ECO:0000256" key="4">
    <source>
        <dbReference type="ARBA" id="ARBA00022969"/>
    </source>
</evidence>
<dbReference type="KEGG" id="ssub:CP968_10440"/>
<evidence type="ECO:0000313" key="7">
    <source>
        <dbReference type="EMBL" id="QEU78657.1"/>
    </source>
</evidence>
<keyword evidence="6" id="KW-0131">Cell cycle</keyword>
<dbReference type="EMBL" id="CP023701">
    <property type="protein sequence ID" value="QEU78657.1"/>
    <property type="molecule type" value="Genomic_DNA"/>
</dbReference>
<protein>
    <submittedName>
        <fullName evidence="7">SsgA family sporulation/cell division regulator</fullName>
    </submittedName>
</protein>
<sequence length="143" mass="16093">MPAERRTPLVTTEHRVLPLRLEASPVAVTLRGVFAYRCDRPYEVSVDLHGGGRYLARWVFARDLLLDGESRATGEGDLRVWPCWEGSEPRVFLAFSNGEHGAVVSARAKDVRELCRRLTLLVPRGQEHRQYDLDAELSALLPG</sequence>
<proteinExistence type="inferred from homology"/>
<gene>
    <name evidence="7" type="ORF">CP968_10440</name>
</gene>
<keyword evidence="4" id="KW-0749">Sporulation</keyword>
<dbReference type="GO" id="GO:0030435">
    <property type="term" value="P:sporulation resulting in formation of a cellular spore"/>
    <property type="evidence" value="ECO:0007669"/>
    <property type="project" value="UniProtKB-KW"/>
</dbReference>
<keyword evidence="5" id="KW-0717">Septation</keyword>
<evidence type="ECO:0000256" key="5">
    <source>
        <dbReference type="ARBA" id="ARBA00023210"/>
    </source>
</evidence>
<comment type="similarity">
    <text evidence="2">Belongs to the SsgA family.</text>
</comment>
<accession>A0A5P2UPQ9</accession>
<reference evidence="7 8" key="1">
    <citation type="submission" date="2017-09" db="EMBL/GenBank/DDBJ databases">
        <authorList>
            <person name="Lee N."/>
            <person name="Cho B.-K."/>
        </authorList>
    </citation>
    <scope>NUCLEOTIDE SEQUENCE [LARGE SCALE GENOMIC DNA]</scope>
    <source>
        <strain evidence="7 8">ATCC 27467</strain>
    </source>
</reference>
<dbReference type="Pfam" id="PF04686">
    <property type="entry name" value="SsgA"/>
    <property type="match status" value="1"/>
</dbReference>
<dbReference type="GO" id="GO:0000917">
    <property type="term" value="P:division septum assembly"/>
    <property type="evidence" value="ECO:0007669"/>
    <property type="project" value="UniProtKB-KW"/>
</dbReference>
<evidence type="ECO:0000256" key="1">
    <source>
        <dbReference type="ARBA" id="ARBA00004431"/>
    </source>
</evidence>
<dbReference type="InterPro" id="IPR006776">
    <property type="entry name" value="SsgB"/>
</dbReference>
<dbReference type="AlphaFoldDB" id="A0A5P2UPQ9"/>
<dbReference type="Proteomes" id="UP000326831">
    <property type="component" value="Chromosome"/>
</dbReference>
<dbReference type="GO" id="GO:0030428">
    <property type="term" value="C:cell septum"/>
    <property type="evidence" value="ECO:0007669"/>
    <property type="project" value="UniProtKB-SubCell"/>
</dbReference>
<keyword evidence="8" id="KW-1185">Reference proteome</keyword>
<evidence type="ECO:0000256" key="6">
    <source>
        <dbReference type="ARBA" id="ARBA00023306"/>
    </source>
</evidence>
<name>A0A5P2UPQ9_9ACTN</name>
<keyword evidence="3 7" id="KW-0132">Cell division</keyword>
<evidence type="ECO:0000313" key="8">
    <source>
        <dbReference type="Proteomes" id="UP000326831"/>
    </source>
</evidence>
<dbReference type="InterPro" id="IPR038658">
    <property type="entry name" value="SsgB_sf"/>
</dbReference>
<organism evidence="7 8">
    <name type="scientific">Streptomyces subrutilus</name>
    <dbReference type="NCBI Taxonomy" id="36818"/>
    <lineage>
        <taxon>Bacteria</taxon>
        <taxon>Bacillati</taxon>
        <taxon>Actinomycetota</taxon>
        <taxon>Actinomycetes</taxon>
        <taxon>Kitasatosporales</taxon>
        <taxon>Streptomycetaceae</taxon>
        <taxon>Streptomyces</taxon>
    </lineage>
</organism>